<evidence type="ECO:0000259" key="1">
    <source>
        <dbReference type="PROSITE" id="PS51186"/>
    </source>
</evidence>
<protein>
    <submittedName>
        <fullName evidence="2">GCN5-like N-acetyltransferase</fullName>
    </submittedName>
</protein>
<dbReference type="InterPro" id="IPR000182">
    <property type="entry name" value="GNAT_dom"/>
</dbReference>
<dbReference type="RefSeq" id="WP_066135726.1">
    <property type="nucleotide sequence ID" value="NZ_CBCSGM010000001.1"/>
</dbReference>
<dbReference type="PANTHER" id="PTHR43415:SF3">
    <property type="entry name" value="GNAT-FAMILY ACETYLTRANSFERASE"/>
    <property type="match status" value="1"/>
</dbReference>
<evidence type="ECO:0000313" key="3">
    <source>
        <dbReference type="Proteomes" id="UP000249134"/>
    </source>
</evidence>
<proteinExistence type="predicted"/>
<dbReference type="Proteomes" id="UP000249134">
    <property type="component" value="Chromosome 1"/>
</dbReference>
<dbReference type="SUPFAM" id="SSF55729">
    <property type="entry name" value="Acyl-CoA N-acyltransferases (Nat)"/>
    <property type="match status" value="1"/>
</dbReference>
<dbReference type="KEGG" id="blen:NCTC4824_00936"/>
<dbReference type="PROSITE" id="PS51186">
    <property type="entry name" value="GNAT"/>
    <property type="match status" value="1"/>
</dbReference>
<accession>A0A2X4VMY5</accession>
<name>A0A2X4VMY5_LEDLE</name>
<gene>
    <name evidence="2" type="ORF">NCTC4824_00936</name>
</gene>
<reference evidence="2 3" key="1">
    <citation type="submission" date="2018-06" db="EMBL/GenBank/DDBJ databases">
        <authorList>
            <consortium name="Pathogen Informatics"/>
            <person name="Doyle S."/>
        </authorList>
    </citation>
    <scope>NUCLEOTIDE SEQUENCE [LARGE SCALE GENOMIC DNA]</scope>
    <source>
        <strain evidence="2 3">NCTC4824</strain>
    </source>
</reference>
<dbReference type="CDD" id="cd04301">
    <property type="entry name" value="NAT_SF"/>
    <property type="match status" value="1"/>
</dbReference>
<dbReference type="GO" id="GO:0016747">
    <property type="term" value="F:acyltransferase activity, transferring groups other than amino-acyl groups"/>
    <property type="evidence" value="ECO:0007669"/>
    <property type="project" value="InterPro"/>
</dbReference>
<evidence type="ECO:0000313" key="2">
    <source>
        <dbReference type="EMBL" id="SQI53516.1"/>
    </source>
</evidence>
<dbReference type="PANTHER" id="PTHR43415">
    <property type="entry name" value="SPERMIDINE N(1)-ACETYLTRANSFERASE"/>
    <property type="match status" value="1"/>
</dbReference>
<keyword evidence="3" id="KW-1185">Reference proteome</keyword>
<keyword evidence="2" id="KW-0808">Transferase</keyword>
<dbReference type="Gene3D" id="3.40.630.30">
    <property type="match status" value="1"/>
</dbReference>
<organism evidence="2 3">
    <name type="scientific">Lederbergia lenta</name>
    <name type="common">Bacillus lentus</name>
    <dbReference type="NCBI Taxonomy" id="1467"/>
    <lineage>
        <taxon>Bacteria</taxon>
        <taxon>Bacillati</taxon>
        <taxon>Bacillota</taxon>
        <taxon>Bacilli</taxon>
        <taxon>Bacillales</taxon>
        <taxon>Bacillaceae</taxon>
        <taxon>Lederbergia</taxon>
    </lineage>
</organism>
<dbReference type="Pfam" id="PF00583">
    <property type="entry name" value="Acetyltransf_1"/>
    <property type="match status" value="1"/>
</dbReference>
<dbReference type="STRING" id="1348624.GCA_001591545_00036"/>
<dbReference type="InterPro" id="IPR016181">
    <property type="entry name" value="Acyl_CoA_acyltransferase"/>
</dbReference>
<feature type="domain" description="N-acetyltransferase" evidence="1">
    <location>
        <begin position="1"/>
        <end position="164"/>
    </location>
</feature>
<dbReference type="EMBL" id="LS483476">
    <property type="protein sequence ID" value="SQI53516.1"/>
    <property type="molecule type" value="Genomic_DNA"/>
</dbReference>
<dbReference type="PIRSF" id="PIRSF037663">
    <property type="entry name" value="Acetyltransf_GNAT_prd"/>
    <property type="match status" value="1"/>
</dbReference>
<sequence>MNIRHIRLEDAEQFTNLLISVDASNMMLYEPGERKTSQDQEEKRIETILLQRNSTIIIAEKDNRLIGYLLILGGNSIRTRHSAYIVMGIIEEFRGNGIGAKLFEEAFHWSKENGITRLGMTVLKHNKRAARLYEKLGFEIEGEKVHSLMINNEPVNELYLYKLL</sequence>
<dbReference type="InterPro" id="IPR017255">
    <property type="entry name" value="AcTrfase_GNAT_prd"/>
</dbReference>
<dbReference type="AlphaFoldDB" id="A0A2X4VMY5"/>